<reference evidence="7 8" key="1">
    <citation type="journal article" date="2018" name="PLoS Genet.">
        <title>Population sequencing reveals clonal diversity and ancestral inbreeding in the grapevine cultivar Chardonnay.</title>
        <authorList>
            <person name="Roach M.J."/>
            <person name="Johnson D.L."/>
            <person name="Bohlmann J."/>
            <person name="van Vuuren H.J."/>
            <person name="Jones S.J."/>
            <person name="Pretorius I.S."/>
            <person name="Schmidt S.A."/>
            <person name="Borneman A.R."/>
        </authorList>
    </citation>
    <scope>NUCLEOTIDE SEQUENCE [LARGE SCALE GENOMIC DNA]</scope>
    <source>
        <strain evidence="8">cv. Chardonnay</strain>
        <tissue evidence="7">Leaf</tissue>
    </source>
</reference>
<comment type="caution">
    <text evidence="7">The sequence shown here is derived from an EMBL/GenBank/DDBJ whole genome shotgun (WGS) entry which is preliminary data.</text>
</comment>
<dbReference type="Pfam" id="PF02902">
    <property type="entry name" value="Peptidase_C48"/>
    <property type="match status" value="1"/>
</dbReference>
<dbReference type="InterPro" id="IPR004242">
    <property type="entry name" value="Transposase_21"/>
</dbReference>
<dbReference type="Pfam" id="PF02992">
    <property type="entry name" value="Transposase_21"/>
    <property type="match status" value="2"/>
</dbReference>
<dbReference type="Pfam" id="PF13952">
    <property type="entry name" value="DUF4216"/>
    <property type="match status" value="1"/>
</dbReference>
<dbReference type="GO" id="GO:0006508">
    <property type="term" value="P:proteolysis"/>
    <property type="evidence" value="ECO:0007669"/>
    <property type="project" value="UniProtKB-KW"/>
</dbReference>
<keyword evidence="3" id="KW-0378">Hydrolase</keyword>
<evidence type="ECO:0000259" key="5">
    <source>
        <dbReference type="Pfam" id="PF13952"/>
    </source>
</evidence>
<evidence type="ECO:0000259" key="4">
    <source>
        <dbReference type="Pfam" id="PF02902"/>
    </source>
</evidence>
<keyword evidence="2" id="KW-0645">Protease</keyword>
<feature type="domain" description="DUF4216" evidence="5">
    <location>
        <begin position="682"/>
        <end position="750"/>
    </location>
</feature>
<dbReference type="SUPFAM" id="SSF54001">
    <property type="entry name" value="Cysteine proteinases"/>
    <property type="match status" value="1"/>
</dbReference>
<dbReference type="Proteomes" id="UP000288805">
    <property type="component" value="Unassembled WGS sequence"/>
</dbReference>
<feature type="domain" description="DUF4218" evidence="6">
    <location>
        <begin position="407"/>
        <end position="511"/>
    </location>
</feature>
<evidence type="ECO:0000313" key="8">
    <source>
        <dbReference type="Proteomes" id="UP000288805"/>
    </source>
</evidence>
<evidence type="ECO:0000256" key="2">
    <source>
        <dbReference type="ARBA" id="ARBA00022670"/>
    </source>
</evidence>
<evidence type="ECO:0000256" key="3">
    <source>
        <dbReference type="ARBA" id="ARBA00022801"/>
    </source>
</evidence>
<gene>
    <name evidence="7" type="ORF">CK203_104565</name>
</gene>
<dbReference type="EMBL" id="QGNW01001815">
    <property type="protein sequence ID" value="RVW30040.1"/>
    <property type="molecule type" value="Genomic_DNA"/>
</dbReference>
<dbReference type="PANTHER" id="PTHR48258">
    <property type="entry name" value="DUF4218 DOMAIN-CONTAINING PROTEIN-RELATED"/>
    <property type="match status" value="1"/>
</dbReference>
<evidence type="ECO:0000259" key="6">
    <source>
        <dbReference type="Pfam" id="PF13960"/>
    </source>
</evidence>
<evidence type="ECO:0008006" key="9">
    <source>
        <dbReference type="Google" id="ProtNLM"/>
    </source>
</evidence>
<dbReference type="GO" id="GO:0008234">
    <property type="term" value="F:cysteine-type peptidase activity"/>
    <property type="evidence" value="ECO:0007669"/>
    <property type="project" value="InterPro"/>
</dbReference>
<feature type="domain" description="Ubiquitin-like protease family profile" evidence="4">
    <location>
        <begin position="1293"/>
        <end position="1370"/>
    </location>
</feature>
<evidence type="ECO:0000313" key="7">
    <source>
        <dbReference type="EMBL" id="RVW30040.1"/>
    </source>
</evidence>
<dbReference type="Gene3D" id="3.40.395.10">
    <property type="entry name" value="Adenoviral Proteinase, Chain A"/>
    <property type="match status" value="1"/>
</dbReference>
<dbReference type="PANTHER" id="PTHR48258:SF9">
    <property type="entry name" value="OS01G0348150 PROTEIN"/>
    <property type="match status" value="1"/>
</dbReference>
<sequence>MLGNMLPVNNELPLSMYEAKKTLNTLGMEYEKIHACPNDCILYRNELKDASSCPTCGTSRWKTDKTGTKKRKGVPAKVMWYFPPVPRFRRMFQSVKIAKELIWHAEERYFDGKMHHPSDSPSWKLVDHRWPEFSSEPRNLRLAISADGINPHSSLSPRQPGNDIDIYLAPLIEDLKTLWEVGVQAYDAHQREFFTLRAVLLWTISDFPAYGNLSGCTVKGHFGCPICGEETYSRRLKHGKKNSYTGHRRFLPCNHPFRKQKKAFDGEQEFRPPPQILTGEEILKKVKVICKTKDGLNCRLDLVDMGLRSELAPKFESKRTYLPPACYLLSKMENKVFCQTLSQLKVPYGYCSNLRNLVSMEDLKLYGLKSHDYHTLMQQLLPVSLRSILPKHVRNAICRLSSFFNTLCSKVVDVPTLDELQNEIVVTLCLFEKYFPPSFFDIMVHLTVHLVREVRLCGPVYLRWMYPFERFMKVLKGYVRNRNRPEGCIAECYIAEEGIEFCTEYLSNVEAIGIPSTSNIDQKVGASIFGGHTMKVDSNLWLQAHHYVLENTTIIQPYVEDHMKWLKMKYPRQAKRQKWIQDEHMRTFTYWLRQKVEVAIGNEEHVSETLKWIVHGPSHYVFKYHGYVINGCHYHTKERDDLRATQNNGVKIVATTMQIASAKDKNPVFGELCFYGVITEIWDLDYTMFRIPIFKCDWVDNKNGIKVDDLGFTLVDFNKMAHKSDPFILASQAKQVFYVQDELDPRWSVVLSTPQQDFLERDEGDDLMDNSIEHHPVISSLPQVESFDAMDDSDAICMDLEQEEKPPTKRRCRGITRKSMIIKNRSKGVKLVIKYNPNGIYVGQASVHLTSFLGVLARTMVPIRHNSWRDVPIQVKNNLWDTIEEELYANDGQMLSIIQEHVDCQDFREVQKERRKKHIYNHHLSRKGYAGLEDEMMATTGYTEIIDRSILWKKAMEKKDGTYDEVVIPVVEKIDKMLKESRESGRIFSGNNDILTEALGTPEYSGRVRAKGKHYTPHQYFHSMANSAMREFVKESQERQSKFEANILAQLSQMMPSTPQSDVSSSNVKQNQIVLPQAIEQPKCQVDDHLPIVQKANKVRKCQLAIGTKENVVAAGTIILECGVNFLVVVDASYEPNAPLPVPIPNQIKTIGEALGYQVLWPAQMVSLTTHPIQDSKKFKKQRNKETRLSSKDENPVDIKNFATLVGLLLKEGKVHAVNITKDVFGESCKSFLMNDDMDMIISSTEVSSNCLMFYIWHLHKKMVDAKMAGRFAFVNPALVSKAGMGEASKESSYHWVLVALETRTMIAYYLDSLEDQPSDDLKEIVNMALRIHPPQKHKSSKREPTWVVVGCPIQPGSVECGYYVMRYMRDIIADQGCLTSKFHGKKSYSKDELNEVRSEWNVLVGSKGNMKISNFGHGVIPQHYWVSD</sequence>
<dbReference type="InterPro" id="IPR038765">
    <property type="entry name" value="Papain-like_cys_pep_sf"/>
</dbReference>
<dbReference type="InterPro" id="IPR003653">
    <property type="entry name" value="Peptidase_C48_C"/>
</dbReference>
<name>A0A438D3H9_VITVI</name>
<accession>A0A438D3H9</accession>
<dbReference type="InterPro" id="IPR025312">
    <property type="entry name" value="DUF4216"/>
</dbReference>
<evidence type="ECO:0000256" key="1">
    <source>
        <dbReference type="ARBA" id="ARBA00005234"/>
    </source>
</evidence>
<dbReference type="Pfam" id="PF13960">
    <property type="entry name" value="DUF4218"/>
    <property type="match status" value="1"/>
</dbReference>
<proteinExistence type="inferred from homology"/>
<dbReference type="InterPro" id="IPR025452">
    <property type="entry name" value="DUF4218"/>
</dbReference>
<protein>
    <recommendedName>
        <fullName evidence="9">Ubiquitin-like protease family profile domain-containing protein</fullName>
    </recommendedName>
</protein>
<organism evidence="7 8">
    <name type="scientific">Vitis vinifera</name>
    <name type="common">Grape</name>
    <dbReference type="NCBI Taxonomy" id="29760"/>
    <lineage>
        <taxon>Eukaryota</taxon>
        <taxon>Viridiplantae</taxon>
        <taxon>Streptophyta</taxon>
        <taxon>Embryophyta</taxon>
        <taxon>Tracheophyta</taxon>
        <taxon>Spermatophyta</taxon>
        <taxon>Magnoliopsida</taxon>
        <taxon>eudicotyledons</taxon>
        <taxon>Gunneridae</taxon>
        <taxon>Pentapetalae</taxon>
        <taxon>rosids</taxon>
        <taxon>Vitales</taxon>
        <taxon>Vitaceae</taxon>
        <taxon>Viteae</taxon>
        <taxon>Vitis</taxon>
    </lineage>
</organism>
<comment type="similarity">
    <text evidence="1">Belongs to the peptidase C48 family.</text>
</comment>